<organism evidence="3 4">
    <name type="scientific">Cudoniella acicularis</name>
    <dbReference type="NCBI Taxonomy" id="354080"/>
    <lineage>
        <taxon>Eukaryota</taxon>
        <taxon>Fungi</taxon>
        <taxon>Dikarya</taxon>
        <taxon>Ascomycota</taxon>
        <taxon>Pezizomycotina</taxon>
        <taxon>Leotiomycetes</taxon>
        <taxon>Helotiales</taxon>
        <taxon>Tricladiaceae</taxon>
        <taxon>Cudoniella</taxon>
    </lineage>
</organism>
<evidence type="ECO:0000259" key="2">
    <source>
        <dbReference type="PROSITE" id="PS50141"/>
    </source>
</evidence>
<evidence type="ECO:0000313" key="3">
    <source>
        <dbReference type="EMBL" id="KAF4629033.1"/>
    </source>
</evidence>
<evidence type="ECO:0000313" key="4">
    <source>
        <dbReference type="Proteomes" id="UP000566819"/>
    </source>
</evidence>
<feature type="compositionally biased region" description="Low complexity" evidence="1">
    <location>
        <begin position="165"/>
        <end position="174"/>
    </location>
</feature>
<dbReference type="PANTHER" id="PTHR47803:SF1">
    <property type="entry name" value="TRNA-SPECIFIC ADENOSINE DEAMINASE 1"/>
    <property type="match status" value="1"/>
</dbReference>
<keyword evidence="4" id="KW-1185">Reference proteome</keyword>
<dbReference type="GO" id="GO:0003723">
    <property type="term" value="F:RNA binding"/>
    <property type="evidence" value="ECO:0007669"/>
    <property type="project" value="InterPro"/>
</dbReference>
<sequence length="477" mass="52459">MEASADAIADVVLKEFDSWEKKRKPLVRTNGVREWIPLSGIVAQGKNSLTCLAVATGMKCLPQKSISKAQGVVLHDWHAEILAIRSFNRFLLEECYALAVSKKKSSEYVRVREEHERTASHFQPFALNDGIHLHMYSSEAPCGDASMELTIAAQEDATPWNVPETSTSTSTSSTPSNESDLTHSTSLSSTPDTLTQPILPGRSYFSQLGIVRRKPSRPDAPPTLSKSCTDKLTLKQSTSLLSSLTNLLISPQNVYIHTLVLPSSQLFPIATTRAFSPSGRVLPLSSSMSQNWQGGYAFKPFEVLGTNKEFSYSRRQIGDVVSSNISSYSYPKNISETIIGGTLQGRKQFDVRGASRICKRRMWKLALEISVLAGVPAIKQVLMLGTYKEVKESSLLEGRGEVKRDVRAVLGGWLCNEGGNEPLNDGVEKVTLNPGSALQDQRERDLDPGLDHSHVDSVTPIKLMKGMLRKRSYTSST</sequence>
<dbReference type="InterPro" id="IPR002466">
    <property type="entry name" value="A_deamin"/>
</dbReference>
<dbReference type="GO" id="GO:0043829">
    <property type="term" value="F:tRNA-specific adenosine-37 deaminase activity"/>
    <property type="evidence" value="ECO:0007669"/>
    <property type="project" value="TreeGrafter"/>
</dbReference>
<name>A0A8H4RG79_9HELO</name>
<dbReference type="InterPro" id="IPR042935">
    <property type="entry name" value="Tad1"/>
</dbReference>
<dbReference type="PROSITE" id="PS50141">
    <property type="entry name" value="A_DEAMIN_EDITASE"/>
    <property type="match status" value="1"/>
</dbReference>
<dbReference type="GO" id="GO:0002100">
    <property type="term" value="P:tRNA wobble adenosine to inosine editing"/>
    <property type="evidence" value="ECO:0007669"/>
    <property type="project" value="InterPro"/>
</dbReference>
<reference evidence="3 4" key="1">
    <citation type="submission" date="2020-03" db="EMBL/GenBank/DDBJ databases">
        <title>Draft Genome Sequence of Cudoniella acicularis.</title>
        <authorList>
            <person name="Buettner E."/>
            <person name="Kellner H."/>
        </authorList>
    </citation>
    <scope>NUCLEOTIDE SEQUENCE [LARGE SCALE GENOMIC DNA]</scope>
    <source>
        <strain evidence="3 4">DSM 108380</strain>
    </source>
</reference>
<accession>A0A8H4RG79</accession>
<feature type="domain" description="A to I editase" evidence="2">
    <location>
        <begin position="53"/>
        <end position="394"/>
    </location>
</feature>
<dbReference type="PANTHER" id="PTHR47803">
    <property type="entry name" value="TRNA-SPECIFIC ADENOSINE DEAMINASE 1"/>
    <property type="match status" value="1"/>
</dbReference>
<dbReference type="Proteomes" id="UP000566819">
    <property type="component" value="Unassembled WGS sequence"/>
</dbReference>
<dbReference type="SMART" id="SM00552">
    <property type="entry name" value="ADEAMc"/>
    <property type="match status" value="1"/>
</dbReference>
<feature type="region of interest" description="Disordered" evidence="1">
    <location>
        <begin position="157"/>
        <end position="200"/>
    </location>
</feature>
<dbReference type="EMBL" id="JAAMPI010000729">
    <property type="protein sequence ID" value="KAF4629033.1"/>
    <property type="molecule type" value="Genomic_DNA"/>
</dbReference>
<proteinExistence type="predicted"/>
<dbReference type="OrthoDB" id="10268011at2759"/>
<gene>
    <name evidence="3" type="ORF">G7Y89_g9115</name>
</gene>
<protein>
    <recommendedName>
        <fullName evidence="2">A to I editase domain-containing protein</fullName>
    </recommendedName>
</protein>
<dbReference type="AlphaFoldDB" id="A0A8H4RG79"/>
<feature type="compositionally biased region" description="Low complexity" evidence="1">
    <location>
        <begin position="182"/>
        <end position="195"/>
    </location>
</feature>
<dbReference type="Pfam" id="PF02137">
    <property type="entry name" value="A_deamin"/>
    <property type="match status" value="1"/>
</dbReference>
<comment type="caution">
    <text evidence="3">The sequence shown here is derived from an EMBL/GenBank/DDBJ whole genome shotgun (WGS) entry which is preliminary data.</text>
</comment>
<evidence type="ECO:0000256" key="1">
    <source>
        <dbReference type="SAM" id="MobiDB-lite"/>
    </source>
</evidence>